<keyword evidence="7 13" id="KW-0479">Metal-binding</keyword>
<sequence length="554" mass="61592">MLAFSVSTLAQVLSLYAASWIISKLLKRFVIKSPLDVLAGPPSESFLTGNIGQLLDVSGWAFNRHILQRYGGAIRVKGVLGARVLVISDPKALHHVLVKDQYDYEPIGFISRNAVYFGPGLLGTLGEQHKKQRRMMNPVFSINHMRGMIPLFYEVTERLRTTLTRKVKDGPQELDILWWMTRTALELIGQSGMGYSFDPLVDDRDHHPYPRSIKKLSLLMGGPFGFITNQIVFPFAANFDFPRLKRFIVDHTPMRRVQEITEVVDLMHKTTLDIIQAKKNAMNSSDPAVVAEMMEKKDIITILMKANLLAEEGDRLSDEEVCGQVSTFVLAGMETTSSALSRILQLLASHPDVQTKLRNEIREAQANGRLTYDQLVSLPYLDAVCRETLRVYPPINNTAARTARKDMALPLSKPVLGADGKEVTEIMVPEGTDVIVSVLGSNTNPDLWGADALEWKPERWLSPLPGAVGEAHMPGIYSHLMTFLGGSRACIGFKFSQLEMKVVLSVLLSSFQLEAAKKHEITWKMTGVAGPYVDSLDNTRPQLPVILSLVDGGL</sequence>
<evidence type="ECO:0000256" key="7">
    <source>
        <dbReference type="ARBA" id="ARBA00022723"/>
    </source>
</evidence>
<dbReference type="Proteomes" id="UP000807342">
    <property type="component" value="Unassembled WGS sequence"/>
</dbReference>
<name>A0A9P5XC88_9AGAR</name>
<dbReference type="PANTHER" id="PTHR24305">
    <property type="entry name" value="CYTOCHROME P450"/>
    <property type="match status" value="1"/>
</dbReference>
<keyword evidence="9" id="KW-0560">Oxidoreductase</keyword>
<evidence type="ECO:0000256" key="12">
    <source>
        <dbReference type="ARBA" id="ARBA00023136"/>
    </source>
</evidence>
<dbReference type="InterPro" id="IPR002401">
    <property type="entry name" value="Cyt_P450_E_grp-I"/>
</dbReference>
<evidence type="ECO:0000256" key="9">
    <source>
        <dbReference type="ARBA" id="ARBA00023002"/>
    </source>
</evidence>
<evidence type="ECO:0000256" key="3">
    <source>
        <dbReference type="ARBA" id="ARBA00004721"/>
    </source>
</evidence>
<protein>
    <submittedName>
        <fullName evidence="14">Cytochrome P450</fullName>
    </submittedName>
</protein>
<dbReference type="PANTHER" id="PTHR24305:SF166">
    <property type="entry name" value="CYTOCHROME P450 12A4, MITOCHONDRIAL-RELATED"/>
    <property type="match status" value="1"/>
</dbReference>
<evidence type="ECO:0000256" key="1">
    <source>
        <dbReference type="ARBA" id="ARBA00001971"/>
    </source>
</evidence>
<evidence type="ECO:0000256" key="10">
    <source>
        <dbReference type="ARBA" id="ARBA00023004"/>
    </source>
</evidence>
<dbReference type="Gene3D" id="1.10.630.10">
    <property type="entry name" value="Cytochrome P450"/>
    <property type="match status" value="1"/>
</dbReference>
<reference evidence="14" key="1">
    <citation type="submission" date="2020-11" db="EMBL/GenBank/DDBJ databases">
        <authorList>
            <consortium name="DOE Joint Genome Institute"/>
            <person name="Ahrendt S."/>
            <person name="Riley R."/>
            <person name="Andreopoulos W."/>
            <person name="Labutti K."/>
            <person name="Pangilinan J."/>
            <person name="Ruiz-Duenas F.J."/>
            <person name="Barrasa J.M."/>
            <person name="Sanchez-Garcia M."/>
            <person name="Camarero S."/>
            <person name="Miyauchi S."/>
            <person name="Serrano A."/>
            <person name="Linde D."/>
            <person name="Babiker R."/>
            <person name="Drula E."/>
            <person name="Ayuso-Fernandez I."/>
            <person name="Pacheco R."/>
            <person name="Padilla G."/>
            <person name="Ferreira P."/>
            <person name="Barriuso J."/>
            <person name="Kellner H."/>
            <person name="Castanera R."/>
            <person name="Alfaro M."/>
            <person name="Ramirez L."/>
            <person name="Pisabarro A.G."/>
            <person name="Kuo A."/>
            <person name="Tritt A."/>
            <person name="Lipzen A."/>
            <person name="He G."/>
            <person name="Yan M."/>
            <person name="Ng V."/>
            <person name="Cullen D."/>
            <person name="Martin F."/>
            <person name="Rosso M.-N."/>
            <person name="Henrissat B."/>
            <person name="Hibbett D."/>
            <person name="Martinez A.T."/>
            <person name="Grigoriev I.V."/>
        </authorList>
    </citation>
    <scope>NUCLEOTIDE SEQUENCE</scope>
    <source>
        <strain evidence="14">MF-IS2</strain>
    </source>
</reference>
<dbReference type="EMBL" id="MU151152">
    <property type="protein sequence ID" value="KAF9448713.1"/>
    <property type="molecule type" value="Genomic_DNA"/>
</dbReference>
<feature type="binding site" description="axial binding residue" evidence="13">
    <location>
        <position position="490"/>
    </location>
    <ligand>
        <name>heme</name>
        <dbReference type="ChEBI" id="CHEBI:30413"/>
    </ligand>
    <ligandPart>
        <name>Fe</name>
        <dbReference type="ChEBI" id="CHEBI:18248"/>
    </ligandPart>
</feature>
<comment type="subcellular location">
    <subcellularLocation>
        <location evidence="2">Membrane</location>
    </subcellularLocation>
</comment>
<comment type="pathway">
    <text evidence="3">Secondary metabolite biosynthesis; terpenoid biosynthesis.</text>
</comment>
<evidence type="ECO:0000256" key="5">
    <source>
        <dbReference type="ARBA" id="ARBA00022617"/>
    </source>
</evidence>
<keyword evidence="5 13" id="KW-0349">Heme</keyword>
<dbReference type="PRINTS" id="PR00385">
    <property type="entry name" value="P450"/>
</dbReference>
<evidence type="ECO:0000256" key="4">
    <source>
        <dbReference type="ARBA" id="ARBA00010617"/>
    </source>
</evidence>
<comment type="cofactor">
    <cofactor evidence="1 13">
        <name>heme</name>
        <dbReference type="ChEBI" id="CHEBI:30413"/>
    </cofactor>
</comment>
<dbReference type="InterPro" id="IPR036396">
    <property type="entry name" value="Cyt_P450_sf"/>
</dbReference>
<keyword evidence="10 13" id="KW-0408">Iron</keyword>
<dbReference type="InterPro" id="IPR001128">
    <property type="entry name" value="Cyt_P450"/>
</dbReference>
<keyword evidence="11" id="KW-0503">Monooxygenase</keyword>
<dbReference type="GO" id="GO:0005506">
    <property type="term" value="F:iron ion binding"/>
    <property type="evidence" value="ECO:0007669"/>
    <property type="project" value="InterPro"/>
</dbReference>
<dbReference type="InterPro" id="IPR050121">
    <property type="entry name" value="Cytochrome_P450_monoxygenase"/>
</dbReference>
<dbReference type="PRINTS" id="PR00463">
    <property type="entry name" value="EP450I"/>
</dbReference>
<dbReference type="OrthoDB" id="1470350at2759"/>
<evidence type="ECO:0000256" key="6">
    <source>
        <dbReference type="ARBA" id="ARBA00022692"/>
    </source>
</evidence>
<keyword evidence="8" id="KW-1133">Transmembrane helix</keyword>
<dbReference type="CDD" id="cd11069">
    <property type="entry name" value="CYP_FUM15-like"/>
    <property type="match status" value="1"/>
</dbReference>
<evidence type="ECO:0000256" key="13">
    <source>
        <dbReference type="PIRSR" id="PIRSR602401-1"/>
    </source>
</evidence>
<organism evidence="14 15">
    <name type="scientific">Macrolepiota fuliginosa MF-IS2</name>
    <dbReference type="NCBI Taxonomy" id="1400762"/>
    <lineage>
        <taxon>Eukaryota</taxon>
        <taxon>Fungi</taxon>
        <taxon>Dikarya</taxon>
        <taxon>Basidiomycota</taxon>
        <taxon>Agaricomycotina</taxon>
        <taxon>Agaricomycetes</taxon>
        <taxon>Agaricomycetidae</taxon>
        <taxon>Agaricales</taxon>
        <taxon>Agaricineae</taxon>
        <taxon>Agaricaceae</taxon>
        <taxon>Macrolepiota</taxon>
    </lineage>
</organism>
<dbReference type="GO" id="GO:0020037">
    <property type="term" value="F:heme binding"/>
    <property type="evidence" value="ECO:0007669"/>
    <property type="project" value="InterPro"/>
</dbReference>
<gene>
    <name evidence="14" type="ORF">P691DRAFT_814946</name>
</gene>
<keyword evidence="15" id="KW-1185">Reference proteome</keyword>
<evidence type="ECO:0000313" key="15">
    <source>
        <dbReference type="Proteomes" id="UP000807342"/>
    </source>
</evidence>
<evidence type="ECO:0000256" key="11">
    <source>
        <dbReference type="ARBA" id="ARBA00023033"/>
    </source>
</evidence>
<keyword evidence="6" id="KW-0812">Transmembrane</keyword>
<comment type="similarity">
    <text evidence="4">Belongs to the cytochrome P450 family.</text>
</comment>
<evidence type="ECO:0000256" key="8">
    <source>
        <dbReference type="ARBA" id="ARBA00022989"/>
    </source>
</evidence>
<proteinExistence type="inferred from homology"/>
<dbReference type="Pfam" id="PF00067">
    <property type="entry name" value="p450"/>
    <property type="match status" value="1"/>
</dbReference>
<dbReference type="GO" id="GO:0016020">
    <property type="term" value="C:membrane"/>
    <property type="evidence" value="ECO:0007669"/>
    <property type="project" value="UniProtKB-SubCell"/>
</dbReference>
<accession>A0A9P5XC88</accession>
<evidence type="ECO:0000256" key="2">
    <source>
        <dbReference type="ARBA" id="ARBA00004370"/>
    </source>
</evidence>
<keyword evidence="12" id="KW-0472">Membrane</keyword>
<comment type="caution">
    <text evidence="14">The sequence shown here is derived from an EMBL/GenBank/DDBJ whole genome shotgun (WGS) entry which is preliminary data.</text>
</comment>
<dbReference type="SUPFAM" id="SSF48264">
    <property type="entry name" value="Cytochrome P450"/>
    <property type="match status" value="1"/>
</dbReference>
<dbReference type="GO" id="GO:0016705">
    <property type="term" value="F:oxidoreductase activity, acting on paired donors, with incorporation or reduction of molecular oxygen"/>
    <property type="evidence" value="ECO:0007669"/>
    <property type="project" value="InterPro"/>
</dbReference>
<dbReference type="AlphaFoldDB" id="A0A9P5XC88"/>
<evidence type="ECO:0000313" key="14">
    <source>
        <dbReference type="EMBL" id="KAF9448713.1"/>
    </source>
</evidence>
<dbReference type="GO" id="GO:0004497">
    <property type="term" value="F:monooxygenase activity"/>
    <property type="evidence" value="ECO:0007669"/>
    <property type="project" value="UniProtKB-KW"/>
</dbReference>